<proteinExistence type="predicted"/>
<reference evidence="3 4" key="1">
    <citation type="journal article" date="2016" name="Genome Biol. Evol.">
        <title>Divergent and convergent evolution of fungal pathogenicity.</title>
        <authorList>
            <person name="Shang Y."/>
            <person name="Xiao G."/>
            <person name="Zheng P."/>
            <person name="Cen K."/>
            <person name="Zhan S."/>
            <person name="Wang C."/>
        </authorList>
    </citation>
    <scope>NUCLEOTIDE SEQUENCE [LARGE SCALE GENOMIC DNA]</scope>
    <source>
        <strain evidence="3 4">RCEF 3172</strain>
    </source>
</reference>
<dbReference type="EMBL" id="AZHA01000021">
    <property type="protein sequence ID" value="OAA39893.1"/>
    <property type="molecule type" value="Genomic_DNA"/>
</dbReference>
<evidence type="ECO:0000256" key="2">
    <source>
        <dbReference type="SAM" id="SignalP"/>
    </source>
</evidence>
<protein>
    <submittedName>
        <fullName evidence="3">Uncharacterized protein</fullName>
    </submittedName>
</protein>
<feature type="signal peptide" evidence="2">
    <location>
        <begin position="1"/>
        <end position="19"/>
    </location>
</feature>
<dbReference type="AlphaFoldDB" id="A0A167BCR0"/>
<organism evidence="3 4">
    <name type="scientific">Beauveria brongniartii RCEF 3172</name>
    <dbReference type="NCBI Taxonomy" id="1081107"/>
    <lineage>
        <taxon>Eukaryota</taxon>
        <taxon>Fungi</taxon>
        <taxon>Dikarya</taxon>
        <taxon>Ascomycota</taxon>
        <taxon>Pezizomycotina</taxon>
        <taxon>Sordariomycetes</taxon>
        <taxon>Hypocreomycetidae</taxon>
        <taxon>Hypocreales</taxon>
        <taxon>Cordycipitaceae</taxon>
        <taxon>Beauveria</taxon>
        <taxon>Beauveria brongniartii</taxon>
    </lineage>
</organism>
<accession>A0A167BCR0</accession>
<feature type="region of interest" description="Disordered" evidence="1">
    <location>
        <begin position="415"/>
        <end position="436"/>
    </location>
</feature>
<keyword evidence="2" id="KW-0732">Signal</keyword>
<keyword evidence="4" id="KW-1185">Reference proteome</keyword>
<dbReference type="Proteomes" id="UP000076863">
    <property type="component" value="Unassembled WGS sequence"/>
</dbReference>
<sequence>MINMMLWTALSLSAATAHGAVVPRQDGGGFDLAGLILQSKNVQDHLTSTKRWMGKEFPYSEGLMNASRDKLGAKFKDDYDHLREPERKCLYVRNSFAKEATQSFFDVVPHTDAPDTVTNDKPRTGTISTSKAVINTERHGWNKEESRESGISVTVGAQSGISFFSASLSATGFGSQRTTGGQNGESSKQTEYTVTNTEPYECPENSICRHVTWTYTRTLRGKCFTTPYYDGQCANSEHSKKKLSLALLGNCQPSTRFGRLFYNYKDGAFKAAWGKLDSQIRGYGPDNQGIKMPKPEVIESHKFEEECTFTYALRDTKTGEPVRGSANIIERLDNPPTPQVQVTKVPKAVRWVAAPEGTEGSDKMCELEDGWYWMEGDQWYIPHDDDEIPDDWVRRAELPNPVDLRKNCPKNGKVAAKRDLSARALPPPNKLGPEPAEDPIEMKIIQDDMPAFIKGLQQSDSEGFVANTVDEKAQLARRKDWLYPIPHYFENCMKQSIEQHGKA</sequence>
<evidence type="ECO:0000313" key="4">
    <source>
        <dbReference type="Proteomes" id="UP000076863"/>
    </source>
</evidence>
<dbReference type="OrthoDB" id="4934518at2759"/>
<evidence type="ECO:0000313" key="3">
    <source>
        <dbReference type="EMBL" id="OAA39893.1"/>
    </source>
</evidence>
<comment type="caution">
    <text evidence="3">The sequence shown here is derived from an EMBL/GenBank/DDBJ whole genome shotgun (WGS) entry which is preliminary data.</text>
</comment>
<gene>
    <name evidence="3" type="ORF">BBO_06419</name>
</gene>
<feature type="chain" id="PRO_5007884166" evidence="2">
    <location>
        <begin position="20"/>
        <end position="503"/>
    </location>
</feature>
<name>A0A167BCR0_9HYPO</name>
<evidence type="ECO:0000256" key="1">
    <source>
        <dbReference type="SAM" id="MobiDB-lite"/>
    </source>
</evidence>